<dbReference type="GO" id="GO:0005524">
    <property type="term" value="F:ATP binding"/>
    <property type="evidence" value="ECO:0007669"/>
    <property type="project" value="UniProtKB-KW"/>
</dbReference>
<dbReference type="Gene3D" id="1.10.8.430">
    <property type="entry name" value="Helical domain of apoptotic protease-activating factors"/>
    <property type="match status" value="1"/>
</dbReference>
<dbReference type="Gene3D" id="1.10.10.10">
    <property type="entry name" value="Winged helix-like DNA-binding domain superfamily/Winged helix DNA-binding domain"/>
    <property type="match status" value="1"/>
</dbReference>
<dbReference type="GO" id="GO:0005737">
    <property type="term" value="C:cytoplasm"/>
    <property type="evidence" value="ECO:0007669"/>
    <property type="project" value="UniProtKB-SubCell"/>
</dbReference>
<dbReference type="AlphaFoldDB" id="A0ABD1V229"/>
<dbReference type="InterPro" id="IPR002182">
    <property type="entry name" value="NB-ARC"/>
</dbReference>
<accession>A0ABD1V229</accession>
<dbReference type="GO" id="GO:0051607">
    <property type="term" value="P:defense response to virus"/>
    <property type="evidence" value="ECO:0007669"/>
    <property type="project" value="UniProtKB-ARBA"/>
</dbReference>
<comment type="function">
    <text evidence="1">Confers resistance to late blight (Phytophthora infestans) races carrying the avirulence gene Avr1. Resistance proteins guard the plant against pathogens that contain an appropriate avirulence protein via an indirect interaction with this avirulence protein. That triggers a defense system including the hypersensitive response, which restricts the pathogen growth.</text>
</comment>
<dbReference type="InterPro" id="IPR044974">
    <property type="entry name" value="Disease_R_plants"/>
</dbReference>
<keyword evidence="5" id="KW-0433">Leucine-rich repeat</keyword>
<dbReference type="Proteomes" id="UP001604336">
    <property type="component" value="Unassembled WGS sequence"/>
</dbReference>
<dbReference type="Gene3D" id="3.80.10.10">
    <property type="entry name" value="Ribonuclease Inhibitor"/>
    <property type="match status" value="1"/>
</dbReference>
<keyword evidence="8" id="KW-0547">Nucleotide-binding</keyword>
<evidence type="ECO:0000256" key="10">
    <source>
        <dbReference type="ARBA" id="ARBA00022840"/>
    </source>
</evidence>
<comment type="caution">
    <text evidence="14">The sequence shown here is derived from an EMBL/GenBank/DDBJ whole genome shotgun (WGS) entry which is preliminary data.</text>
</comment>
<evidence type="ECO:0000259" key="13">
    <source>
        <dbReference type="Pfam" id="PF23598"/>
    </source>
</evidence>
<dbReference type="PRINTS" id="PR00364">
    <property type="entry name" value="DISEASERSIST"/>
</dbReference>
<evidence type="ECO:0000256" key="9">
    <source>
        <dbReference type="ARBA" id="ARBA00022821"/>
    </source>
</evidence>
<feature type="domain" description="Disease resistance protein winged helix" evidence="12">
    <location>
        <begin position="666"/>
        <end position="735"/>
    </location>
</feature>
<protein>
    <submittedName>
        <fullName evidence="14">Disease resistance protein (CC-NBS-LRR class) family</fullName>
    </submittedName>
</protein>
<evidence type="ECO:0000313" key="14">
    <source>
        <dbReference type="EMBL" id="KAL2531377.1"/>
    </source>
</evidence>
<evidence type="ECO:0000313" key="15">
    <source>
        <dbReference type="Proteomes" id="UP001604336"/>
    </source>
</evidence>
<dbReference type="SUPFAM" id="SSF52058">
    <property type="entry name" value="L domain-like"/>
    <property type="match status" value="1"/>
</dbReference>
<evidence type="ECO:0000256" key="1">
    <source>
        <dbReference type="ARBA" id="ARBA00002074"/>
    </source>
</evidence>
<evidence type="ECO:0000256" key="5">
    <source>
        <dbReference type="ARBA" id="ARBA00022614"/>
    </source>
</evidence>
<evidence type="ECO:0000256" key="6">
    <source>
        <dbReference type="ARBA" id="ARBA00022667"/>
    </source>
</evidence>
<evidence type="ECO:0000256" key="2">
    <source>
        <dbReference type="ARBA" id="ARBA00004496"/>
    </source>
</evidence>
<keyword evidence="7" id="KW-0677">Repeat</keyword>
<dbReference type="FunFam" id="1.10.10.10:FF:000322">
    <property type="entry name" value="Probable disease resistance protein At1g63360"/>
    <property type="match status" value="1"/>
</dbReference>
<dbReference type="FunFam" id="3.40.50.300:FF:001091">
    <property type="entry name" value="Probable disease resistance protein At1g61300"/>
    <property type="match status" value="1"/>
</dbReference>
<dbReference type="InterPro" id="IPR042197">
    <property type="entry name" value="Apaf_helical"/>
</dbReference>
<comment type="subcellular location">
    <subcellularLocation>
        <location evidence="2">Cytoplasm</location>
    </subcellularLocation>
</comment>
<dbReference type="Pfam" id="PF23559">
    <property type="entry name" value="WHD_DRP"/>
    <property type="match status" value="1"/>
</dbReference>
<dbReference type="EMBL" id="JBFOLK010000002">
    <property type="protein sequence ID" value="KAL2531377.1"/>
    <property type="molecule type" value="Genomic_DNA"/>
</dbReference>
<dbReference type="InterPro" id="IPR036388">
    <property type="entry name" value="WH-like_DNA-bd_sf"/>
</dbReference>
<dbReference type="Pfam" id="PF00931">
    <property type="entry name" value="NB-ARC"/>
    <property type="match status" value="1"/>
</dbReference>
<evidence type="ECO:0000256" key="7">
    <source>
        <dbReference type="ARBA" id="ARBA00022737"/>
    </source>
</evidence>
<feature type="domain" description="Disease resistance R13L4/SHOC-2-like LRR" evidence="13">
    <location>
        <begin position="847"/>
        <end position="1087"/>
    </location>
</feature>
<evidence type="ECO:0000259" key="11">
    <source>
        <dbReference type="Pfam" id="PF00931"/>
    </source>
</evidence>
<evidence type="ECO:0000259" key="12">
    <source>
        <dbReference type="Pfam" id="PF23559"/>
    </source>
</evidence>
<dbReference type="SUPFAM" id="SSF52540">
    <property type="entry name" value="P-loop containing nucleoside triphosphate hydrolases"/>
    <property type="match status" value="1"/>
</dbReference>
<gene>
    <name evidence="14" type="ORF">Adt_04728</name>
</gene>
<keyword evidence="15" id="KW-1185">Reference proteome</keyword>
<dbReference type="GO" id="GO:0009626">
    <property type="term" value="P:plant-type hypersensitive response"/>
    <property type="evidence" value="ECO:0007669"/>
    <property type="project" value="UniProtKB-KW"/>
</dbReference>
<reference evidence="15" key="1">
    <citation type="submission" date="2024-07" db="EMBL/GenBank/DDBJ databases">
        <title>Two chromosome-level genome assemblies of Korean endemic species Abeliophyllum distichum and Forsythia ovata (Oleaceae).</title>
        <authorList>
            <person name="Jang H."/>
        </authorList>
    </citation>
    <scope>NUCLEOTIDE SEQUENCE [LARGE SCALE GENOMIC DNA]</scope>
</reference>
<dbReference type="Pfam" id="PF23598">
    <property type="entry name" value="LRR_14"/>
    <property type="match status" value="1"/>
</dbReference>
<dbReference type="InterPro" id="IPR032675">
    <property type="entry name" value="LRR_dom_sf"/>
</dbReference>
<evidence type="ECO:0000256" key="4">
    <source>
        <dbReference type="ARBA" id="ARBA00022490"/>
    </source>
</evidence>
<dbReference type="Gene3D" id="3.40.50.300">
    <property type="entry name" value="P-loop containing nucleotide triphosphate hydrolases"/>
    <property type="match status" value="1"/>
</dbReference>
<evidence type="ECO:0000256" key="8">
    <source>
        <dbReference type="ARBA" id="ARBA00022741"/>
    </source>
</evidence>
<organism evidence="14 15">
    <name type="scientific">Abeliophyllum distichum</name>
    <dbReference type="NCBI Taxonomy" id="126358"/>
    <lineage>
        <taxon>Eukaryota</taxon>
        <taxon>Viridiplantae</taxon>
        <taxon>Streptophyta</taxon>
        <taxon>Embryophyta</taxon>
        <taxon>Tracheophyta</taxon>
        <taxon>Spermatophyta</taxon>
        <taxon>Magnoliopsida</taxon>
        <taxon>eudicotyledons</taxon>
        <taxon>Gunneridae</taxon>
        <taxon>Pentapetalae</taxon>
        <taxon>asterids</taxon>
        <taxon>lamiids</taxon>
        <taxon>Lamiales</taxon>
        <taxon>Oleaceae</taxon>
        <taxon>Forsythieae</taxon>
        <taxon>Abeliophyllum</taxon>
    </lineage>
</organism>
<keyword evidence="9" id="KW-0611">Plant defense</keyword>
<dbReference type="PANTHER" id="PTHR23155:SF1152">
    <property type="entry name" value="AAA+ ATPASE DOMAIN-CONTAINING PROTEIN"/>
    <property type="match status" value="1"/>
</dbReference>
<sequence length="1103" mass="126158">MSLDSEQGHILLYALAKTVIDYIAFVSSPSTLLIDALSSLESSNLEDIGIRKYLQELVSCEKEVKVFFKVPNQQMISNISPTPNPNQVVAAFINVLLLILELILRFDPDFIACVNDSIQILRTELGFLIAFLGDTAMHLQPTNNILIDIEAVVNEVGSFFYPFFFTSLVFSMINEEGNEMKDMEAVLNQVRSFLHSESSDFLEVTTTEVEEANNTMTVNELGSFLVPDIGILDLALSDLLQKFELLKPKIKEHSIRVSNMPSDMAPNTALVSLFIFDSVLDDLMYLINNKSDRIVGVNNQIVMLHEELMLLGSSVTDMQQEAGHEDILIRAVDIAYEVEYVINSFSPVWYLTLRLPQLIEKIQLIRMSILEIKNKIDVAGVPQVSKYPGEQLSLQSKEPSILEDIVVGFDNMEIEIAEQLVGGTEQLQIISISGMPGLGKTTLANKVFNNPSVVYHFYERAWCVLSQTYNKKDILIAILRSVKNLTKENIVNMEDESLAEDLYKSLKGRRYLIVMDDIWDTELWDDFQRYFPDDGIGSRILFTTRNKEIVLEASPRSVIIAPPFLSEDQCWELLQRKVFQDKNCPQELLDIGKQIATNCGGLPLTVVVIAGVLVNMEKNKHLWQKIARNLSSHIYQTPDNINEILELSYKHLPLYLRPCFLYFGAFVEDMEIPVRKLISLWIAQGFVKKEERKSLEDVALGYLMKLIDRSLVLVAKRRFGGEVKTCKIHDLLREMCSRIAEENNFLKVVELYHVDPLKSFGQVSMYQQHHHLSINYNNTDILSLPFGLHVRSLLCFDLESPTSISCSFKVVRVLDIFKNSDDRVVIGIENLVHLRYLTISILPPMESFHRLECLVVYSMDEIEIPDILLNMISLRHLHFFCGGYFGASCLQQATNDESFQINNNLQSISVLMIFSETDGKILRCSPNLRRLKVRIRSSVNFSFDFFNQLESLKLQQDYLSFSLFSLPLNLKQLTLDSVYMSPEQMEIIGKLEYLEVLKLERICFEGEQWDTSEGGFPQLKFLKLKKVEIAEWNISRDHFPRLQRLVLEFCESLKMIPPNLGDIPTLQMIKVYKCAKAIEDSAKQIQEEQQDNGNEELKFIIIS</sequence>
<dbReference type="InterPro" id="IPR027417">
    <property type="entry name" value="P-loop_NTPase"/>
</dbReference>
<name>A0ABD1V229_9LAMI</name>
<comment type="similarity">
    <text evidence="3">Belongs to the disease resistance NB-LRR family.</text>
</comment>
<keyword evidence="6" id="KW-0381">Hypersensitive response</keyword>
<keyword evidence="10" id="KW-0067">ATP-binding</keyword>
<dbReference type="InterPro" id="IPR058922">
    <property type="entry name" value="WHD_DRP"/>
</dbReference>
<dbReference type="PANTHER" id="PTHR23155">
    <property type="entry name" value="DISEASE RESISTANCE PROTEIN RP"/>
    <property type="match status" value="1"/>
</dbReference>
<dbReference type="InterPro" id="IPR055414">
    <property type="entry name" value="LRR_R13L4/SHOC2-like"/>
</dbReference>
<evidence type="ECO:0000256" key="3">
    <source>
        <dbReference type="ARBA" id="ARBA00008894"/>
    </source>
</evidence>
<feature type="domain" description="NB-ARC" evidence="11">
    <location>
        <begin position="415"/>
        <end position="583"/>
    </location>
</feature>
<proteinExistence type="inferred from homology"/>
<keyword evidence="4" id="KW-0963">Cytoplasm</keyword>